<dbReference type="RefSeq" id="WP_203991386.1">
    <property type="nucleotide sequence ID" value="NZ_BOOU01000074.1"/>
</dbReference>
<dbReference type="PANTHER" id="PTHR30204">
    <property type="entry name" value="REDOX-CYCLING DRUG-SENSING TRANSCRIPTIONAL ACTIVATOR SOXR"/>
    <property type="match status" value="1"/>
</dbReference>
<dbReference type="Pfam" id="PF13411">
    <property type="entry name" value="MerR_1"/>
    <property type="match status" value="1"/>
</dbReference>
<dbReference type="PANTHER" id="PTHR30204:SF90">
    <property type="entry name" value="HTH-TYPE TRANSCRIPTIONAL ACTIVATOR MTA"/>
    <property type="match status" value="1"/>
</dbReference>
<accession>A0A919V3V9</accession>
<sequence length="286" mass="31999">MEHSISQVARMAGISARALRHYDDIGLLRPARVSANGYRWYGRGELLRLQRVLLLRELGMPLDAIAATLDGETDEIMALRRHRERLIGERDRLDQVIGTIDRTIAHLSGERPIGDAEFFTGLAEGRRRLREDLRSRYGQAAAEQLTHAEQAMGGWTREDYERAAEEGRRLLTRMSQARERGVAPDAPEALDLVAEHHRGVRAVWPADPAAYHALGDLIRQNREQRAIVAAVDPRLPDWLGPAVQAYAVQRLGHGRPRPGARDGPEDRGTGLGHQPDIRPPPPGRRP</sequence>
<dbReference type="AlphaFoldDB" id="A0A919V3V9"/>
<keyword evidence="8" id="KW-1185">Reference proteome</keyword>
<evidence type="ECO:0000313" key="8">
    <source>
        <dbReference type="Proteomes" id="UP000655287"/>
    </source>
</evidence>
<feature type="domain" description="HTH merR-type" evidence="6">
    <location>
        <begin position="1"/>
        <end position="71"/>
    </location>
</feature>
<dbReference type="Gene3D" id="1.10.490.50">
    <property type="entry name" value="Antibiotic binding domain of TipA-like multidrug resistance regulators"/>
    <property type="match status" value="1"/>
</dbReference>
<comment type="caution">
    <text evidence="7">The sequence shown here is derived from an EMBL/GenBank/DDBJ whole genome shotgun (WGS) entry which is preliminary data.</text>
</comment>
<dbReference type="GO" id="GO:0003700">
    <property type="term" value="F:DNA-binding transcription factor activity"/>
    <property type="evidence" value="ECO:0007669"/>
    <property type="project" value="InterPro"/>
</dbReference>
<dbReference type="SUPFAM" id="SSF46955">
    <property type="entry name" value="Putative DNA-binding domain"/>
    <property type="match status" value="1"/>
</dbReference>
<dbReference type="InterPro" id="IPR047057">
    <property type="entry name" value="MerR_fam"/>
</dbReference>
<dbReference type="PROSITE" id="PS50937">
    <property type="entry name" value="HTH_MERR_2"/>
    <property type="match status" value="1"/>
</dbReference>
<dbReference type="Pfam" id="PF07739">
    <property type="entry name" value="TipAS"/>
    <property type="match status" value="1"/>
</dbReference>
<organism evidence="7 8">
    <name type="scientific">Sphaerisporangium rufum</name>
    <dbReference type="NCBI Taxonomy" id="1381558"/>
    <lineage>
        <taxon>Bacteria</taxon>
        <taxon>Bacillati</taxon>
        <taxon>Actinomycetota</taxon>
        <taxon>Actinomycetes</taxon>
        <taxon>Streptosporangiales</taxon>
        <taxon>Streptosporangiaceae</taxon>
        <taxon>Sphaerisporangium</taxon>
    </lineage>
</organism>
<dbReference type="GO" id="GO:0003677">
    <property type="term" value="F:DNA binding"/>
    <property type="evidence" value="ECO:0007669"/>
    <property type="project" value="UniProtKB-KW"/>
</dbReference>
<dbReference type="InterPro" id="IPR036244">
    <property type="entry name" value="TipA-like_antibiotic-bd"/>
</dbReference>
<proteinExistence type="predicted"/>
<dbReference type="PROSITE" id="PS00552">
    <property type="entry name" value="HTH_MERR_1"/>
    <property type="match status" value="1"/>
</dbReference>
<dbReference type="EMBL" id="BOOU01000074">
    <property type="protein sequence ID" value="GII80518.1"/>
    <property type="molecule type" value="Genomic_DNA"/>
</dbReference>
<evidence type="ECO:0000313" key="7">
    <source>
        <dbReference type="EMBL" id="GII80518.1"/>
    </source>
</evidence>
<dbReference type="Proteomes" id="UP000655287">
    <property type="component" value="Unassembled WGS sequence"/>
</dbReference>
<keyword evidence="3" id="KW-0010">Activator</keyword>
<feature type="compositionally biased region" description="Basic and acidic residues" evidence="5">
    <location>
        <begin position="259"/>
        <end position="268"/>
    </location>
</feature>
<feature type="region of interest" description="Disordered" evidence="5">
    <location>
        <begin position="250"/>
        <end position="286"/>
    </location>
</feature>
<dbReference type="SUPFAM" id="SSF89082">
    <property type="entry name" value="Antibiotic binding domain of TipA-like multidrug resistance regulators"/>
    <property type="match status" value="1"/>
</dbReference>
<name>A0A919V3V9_9ACTN</name>
<dbReference type="InterPro" id="IPR009061">
    <property type="entry name" value="DNA-bd_dom_put_sf"/>
</dbReference>
<keyword evidence="4" id="KW-0804">Transcription</keyword>
<evidence type="ECO:0000256" key="5">
    <source>
        <dbReference type="SAM" id="MobiDB-lite"/>
    </source>
</evidence>
<keyword evidence="1" id="KW-0805">Transcription regulation</keyword>
<protein>
    <submittedName>
        <fullName evidence="7">MerR family transcriptional regulator</fullName>
    </submittedName>
</protein>
<keyword evidence="2" id="KW-0238">DNA-binding</keyword>
<gene>
    <name evidence="7" type="ORF">Sru01_55000</name>
</gene>
<evidence type="ECO:0000256" key="4">
    <source>
        <dbReference type="ARBA" id="ARBA00023163"/>
    </source>
</evidence>
<dbReference type="InterPro" id="IPR012925">
    <property type="entry name" value="TipAS_dom"/>
</dbReference>
<dbReference type="Gene3D" id="1.10.1660.10">
    <property type="match status" value="1"/>
</dbReference>
<feature type="compositionally biased region" description="Pro residues" evidence="5">
    <location>
        <begin position="277"/>
        <end position="286"/>
    </location>
</feature>
<evidence type="ECO:0000256" key="1">
    <source>
        <dbReference type="ARBA" id="ARBA00023015"/>
    </source>
</evidence>
<dbReference type="PRINTS" id="PR00040">
    <property type="entry name" value="HTHMERR"/>
</dbReference>
<reference evidence="7" key="1">
    <citation type="submission" date="2021-01" db="EMBL/GenBank/DDBJ databases">
        <title>Whole genome shotgun sequence of Sphaerisporangium rufum NBRC 109079.</title>
        <authorList>
            <person name="Komaki H."/>
            <person name="Tamura T."/>
        </authorList>
    </citation>
    <scope>NUCLEOTIDE SEQUENCE</scope>
    <source>
        <strain evidence="7">NBRC 109079</strain>
    </source>
</reference>
<dbReference type="CDD" id="cd01106">
    <property type="entry name" value="HTH_TipAL-Mta"/>
    <property type="match status" value="1"/>
</dbReference>
<evidence type="ECO:0000256" key="2">
    <source>
        <dbReference type="ARBA" id="ARBA00023125"/>
    </source>
</evidence>
<evidence type="ECO:0000259" key="6">
    <source>
        <dbReference type="PROSITE" id="PS50937"/>
    </source>
</evidence>
<evidence type="ECO:0000256" key="3">
    <source>
        <dbReference type="ARBA" id="ARBA00023159"/>
    </source>
</evidence>
<dbReference type="InterPro" id="IPR000551">
    <property type="entry name" value="MerR-type_HTH_dom"/>
</dbReference>
<dbReference type="SMART" id="SM00422">
    <property type="entry name" value="HTH_MERR"/>
    <property type="match status" value="1"/>
</dbReference>